<dbReference type="GO" id="GO:0008270">
    <property type="term" value="F:zinc ion binding"/>
    <property type="evidence" value="ECO:0007669"/>
    <property type="project" value="UniProtKB-UniRule"/>
</dbReference>
<feature type="domain" description="CCHC-type" evidence="15">
    <location>
        <begin position="339"/>
        <end position="354"/>
    </location>
</feature>
<dbReference type="KEGG" id="tml:GSTUM_00011448001"/>
<feature type="region of interest" description="Disordered" evidence="14">
    <location>
        <begin position="1"/>
        <end position="20"/>
    </location>
</feature>
<feature type="region of interest" description="Disordered" evidence="14">
    <location>
        <begin position="420"/>
        <end position="679"/>
    </location>
</feature>
<evidence type="ECO:0000256" key="4">
    <source>
        <dbReference type="ARBA" id="ARBA00022664"/>
    </source>
</evidence>
<dbReference type="PANTHER" id="PTHR11208:SF45">
    <property type="entry name" value="SPLICING FACTOR 1"/>
    <property type="match status" value="1"/>
</dbReference>
<keyword evidence="13" id="KW-0747">Spliceosome</keyword>
<keyword evidence="6 11" id="KW-0863">Zinc-finger</keyword>
<dbReference type="InterPro" id="IPR001878">
    <property type="entry name" value="Znf_CCHC"/>
</dbReference>
<dbReference type="InParanoid" id="D5GNS0"/>
<keyword evidence="9 13" id="KW-0508">mRNA splicing</keyword>
<comment type="subcellular location">
    <subcellularLocation>
        <location evidence="1 13">Nucleus</location>
    </subcellularLocation>
</comment>
<dbReference type="SUPFAM" id="SSF57756">
    <property type="entry name" value="Retrovirus zinc finger-like domains"/>
    <property type="match status" value="1"/>
</dbReference>
<dbReference type="Gene3D" id="4.10.60.10">
    <property type="entry name" value="Zinc finger, CCHC-type"/>
    <property type="match status" value="1"/>
</dbReference>
<dbReference type="Gene3D" id="3.30.1370.10">
    <property type="entry name" value="K Homology domain, type 1"/>
    <property type="match status" value="1"/>
</dbReference>
<dbReference type="InterPro" id="IPR036612">
    <property type="entry name" value="KH_dom_type_1_sf"/>
</dbReference>
<feature type="compositionally biased region" description="Pro residues" evidence="14">
    <location>
        <begin position="648"/>
        <end position="670"/>
    </location>
</feature>
<dbReference type="eggNOG" id="KOG0119">
    <property type="taxonomic scope" value="Eukaryota"/>
</dbReference>
<evidence type="ECO:0000256" key="2">
    <source>
        <dbReference type="ARBA" id="ARBA00010382"/>
    </source>
</evidence>
<dbReference type="InterPro" id="IPR032570">
    <property type="entry name" value="SF1-HH"/>
</dbReference>
<feature type="compositionally biased region" description="Basic residues" evidence="14">
    <location>
        <begin position="87"/>
        <end position="102"/>
    </location>
</feature>
<evidence type="ECO:0000256" key="11">
    <source>
        <dbReference type="PROSITE-ProRule" id="PRU00047"/>
    </source>
</evidence>
<evidence type="ECO:0000256" key="12">
    <source>
        <dbReference type="PROSITE-ProRule" id="PRU00117"/>
    </source>
</evidence>
<evidence type="ECO:0000313" key="16">
    <source>
        <dbReference type="EMBL" id="CAZ86167.1"/>
    </source>
</evidence>
<evidence type="ECO:0000256" key="8">
    <source>
        <dbReference type="ARBA" id="ARBA00022884"/>
    </source>
</evidence>
<dbReference type="Pfam" id="PF00098">
    <property type="entry name" value="zf-CCHC"/>
    <property type="match status" value="1"/>
</dbReference>
<evidence type="ECO:0000259" key="15">
    <source>
        <dbReference type="PROSITE" id="PS50158"/>
    </source>
</evidence>
<dbReference type="Pfam" id="PF22675">
    <property type="entry name" value="KH-I_KHDC4-BBP"/>
    <property type="match status" value="1"/>
</dbReference>
<feature type="compositionally biased region" description="Polar residues" evidence="14">
    <location>
        <begin position="1"/>
        <end position="15"/>
    </location>
</feature>
<evidence type="ECO:0000313" key="17">
    <source>
        <dbReference type="Proteomes" id="UP000006911"/>
    </source>
</evidence>
<gene>
    <name evidence="16" type="ORF">GSTUM_00011448001</name>
</gene>
<dbReference type="HOGENOM" id="CLU_016864_3_0_1"/>
<dbReference type="PROSITE" id="PS50158">
    <property type="entry name" value="ZF_CCHC"/>
    <property type="match status" value="2"/>
</dbReference>
<dbReference type="STRING" id="656061.D5GNS0"/>
<comment type="function">
    <text evidence="13">Necessary for the splicing of pre-mRNA. Has a role in the recognition of the branch site (5'-UACUAAC-3'), the pyrimidine tract and the 3'-splice site at the 3'-end of introns.</text>
</comment>
<keyword evidence="8 12" id="KW-0694">RNA-binding</keyword>
<keyword evidence="7 13" id="KW-0862">Zinc</keyword>
<keyword evidence="17" id="KW-1185">Reference proteome</keyword>
<feature type="compositionally biased region" description="Polar residues" evidence="14">
    <location>
        <begin position="34"/>
        <end position="51"/>
    </location>
</feature>
<feature type="domain" description="CCHC-type" evidence="15">
    <location>
        <begin position="364"/>
        <end position="377"/>
    </location>
</feature>
<evidence type="ECO:0000256" key="10">
    <source>
        <dbReference type="ARBA" id="ARBA00023242"/>
    </source>
</evidence>
<feature type="region of interest" description="Disordered" evidence="14">
    <location>
        <begin position="33"/>
        <end position="54"/>
    </location>
</feature>
<dbReference type="EMBL" id="FN430367">
    <property type="protein sequence ID" value="CAZ86167.1"/>
    <property type="molecule type" value="Genomic_DNA"/>
</dbReference>
<evidence type="ECO:0000256" key="5">
    <source>
        <dbReference type="ARBA" id="ARBA00022723"/>
    </source>
</evidence>
<evidence type="ECO:0000256" key="14">
    <source>
        <dbReference type="SAM" id="MobiDB-lite"/>
    </source>
</evidence>
<organism evidence="16 17">
    <name type="scientific">Tuber melanosporum (strain Mel28)</name>
    <name type="common">Perigord black truffle</name>
    <dbReference type="NCBI Taxonomy" id="656061"/>
    <lineage>
        <taxon>Eukaryota</taxon>
        <taxon>Fungi</taxon>
        <taxon>Dikarya</taxon>
        <taxon>Ascomycota</taxon>
        <taxon>Pezizomycotina</taxon>
        <taxon>Pezizomycetes</taxon>
        <taxon>Pezizales</taxon>
        <taxon>Tuberaceae</taxon>
        <taxon>Tuber</taxon>
    </lineage>
</organism>
<evidence type="ECO:0000256" key="1">
    <source>
        <dbReference type="ARBA" id="ARBA00004123"/>
    </source>
</evidence>
<dbReference type="GeneID" id="9182802"/>
<dbReference type="InterPro" id="IPR047086">
    <property type="entry name" value="SF1-HH_sf"/>
</dbReference>
<sequence length="679" mass="74140">MWANDTRTTTGTNSIPIGRKRRLAALMNTDENKTSLATVSSDQETSGSSLDIGNGVVEAAPTKMARTLSDASSANLKQADIDDIPRGRQRLRHSSARTHPKSRWGSESIKSTISVDNLPASIPVCMSLEDTEMYVRKVRIEEITQKLTTNMIVPNDKRSLSPDPIYDTTGRRINVRETRYRERLEAERHDLVAKVSQMDPQYKPPSQYRRPVNKHEKVYVPVDDYPEINFIGLLIGPRGHTLKRIERESGAKVAIRGKGSIKEGKARSDLAVTSDQDENLHCLIISPNPASTVKAREMINEIIETAASTPETMNALKRNQLRELATLNGTLRDDEGKTCSNCGEVGHRRYDCPKETNYTAGIICRVCGNGGHFGRDCLDRPKGQGWQGKPSNSNPRDQEYDEFIRDVLGDAEPAAGEIATAPTEANLHQAGGDNSQGRELGSAQAPWKQAGGTLVKSSEPSSTAAEPPWRRPSTSFIKPHEIRENPIPKSYQAPWGQARPWTQVGSANGGSGGMGQFQNSGNSNSRNPLASNGPPDNIGSRERGTGAEMEFGASSNISLQKYPSEYGSFGDSQGYEGDRQVTHSNPHGFQNHIPSKNHAAYHGGPQSQQLSNSSHPLHPQVYPPIPGHPGFHQTIKERLDNGLHSQFRPPPPPLEAPPPSPPPPPPPSFPPSSSSISPK</sequence>
<evidence type="ECO:0000256" key="13">
    <source>
        <dbReference type="RuleBase" id="RU367126"/>
    </source>
</evidence>
<dbReference type="PROSITE" id="PS50084">
    <property type="entry name" value="KH_TYPE_1"/>
    <property type="match status" value="1"/>
</dbReference>
<keyword evidence="5 13" id="KW-0479">Metal-binding</keyword>
<dbReference type="InterPro" id="IPR045071">
    <property type="entry name" value="BBP-like"/>
</dbReference>
<evidence type="ECO:0000256" key="6">
    <source>
        <dbReference type="ARBA" id="ARBA00022771"/>
    </source>
</evidence>
<evidence type="ECO:0000256" key="3">
    <source>
        <dbReference type="ARBA" id="ARBA00017984"/>
    </source>
</evidence>
<name>D5GNS0_TUBMM</name>
<keyword evidence="4 13" id="KW-0507">mRNA processing</keyword>
<dbReference type="GO" id="GO:0003729">
    <property type="term" value="F:mRNA binding"/>
    <property type="evidence" value="ECO:0007669"/>
    <property type="project" value="TreeGrafter"/>
</dbReference>
<dbReference type="CDD" id="cd02395">
    <property type="entry name" value="KH-I_BBP"/>
    <property type="match status" value="1"/>
</dbReference>
<dbReference type="SMART" id="SM00343">
    <property type="entry name" value="ZnF_C2HC"/>
    <property type="match status" value="2"/>
</dbReference>
<feature type="compositionally biased region" description="Polar residues" evidence="14">
    <location>
        <begin position="582"/>
        <end position="594"/>
    </location>
</feature>
<dbReference type="GO" id="GO:0005681">
    <property type="term" value="C:spliceosomal complex"/>
    <property type="evidence" value="ECO:0007669"/>
    <property type="project" value="UniProtKB-KW"/>
</dbReference>
<feature type="compositionally biased region" description="Polar residues" evidence="14">
    <location>
        <begin position="605"/>
        <end position="615"/>
    </location>
</feature>
<comment type="similarity">
    <text evidence="2 13">Belongs to the BBP/SF1 family.</text>
</comment>
<reference evidence="16 17" key="1">
    <citation type="journal article" date="2010" name="Nature">
        <title>Perigord black truffle genome uncovers evolutionary origins and mechanisms of symbiosis.</title>
        <authorList>
            <person name="Martin F."/>
            <person name="Kohler A."/>
            <person name="Murat C."/>
            <person name="Balestrini R."/>
            <person name="Coutinho P.M."/>
            <person name="Jaillon O."/>
            <person name="Montanini B."/>
            <person name="Morin E."/>
            <person name="Noel B."/>
            <person name="Percudani R."/>
            <person name="Porcel B."/>
            <person name="Rubini A."/>
            <person name="Amicucci A."/>
            <person name="Amselem J."/>
            <person name="Anthouard V."/>
            <person name="Arcioni S."/>
            <person name="Artiguenave F."/>
            <person name="Aury J.M."/>
            <person name="Ballario P."/>
            <person name="Bolchi A."/>
            <person name="Brenna A."/>
            <person name="Brun A."/>
            <person name="Buee M."/>
            <person name="Cantarel B."/>
            <person name="Chevalier G."/>
            <person name="Couloux A."/>
            <person name="Da Silva C."/>
            <person name="Denoeud F."/>
            <person name="Duplessis S."/>
            <person name="Ghignone S."/>
            <person name="Hilselberger B."/>
            <person name="Iotti M."/>
            <person name="Marcais B."/>
            <person name="Mello A."/>
            <person name="Miranda M."/>
            <person name="Pacioni G."/>
            <person name="Quesneville H."/>
            <person name="Riccioni C."/>
            <person name="Ruotolo R."/>
            <person name="Splivallo R."/>
            <person name="Stocchi V."/>
            <person name="Tisserant E."/>
            <person name="Viscomi A.R."/>
            <person name="Zambonelli A."/>
            <person name="Zampieri E."/>
            <person name="Henrissat B."/>
            <person name="Lebrun M.H."/>
            <person name="Paolocci F."/>
            <person name="Bonfante P."/>
            <person name="Ottonello S."/>
            <person name="Wincker P."/>
        </authorList>
    </citation>
    <scope>NUCLEOTIDE SEQUENCE [LARGE SCALE GENOMIC DNA]</scope>
    <source>
        <strain evidence="16 17">Mel28</strain>
    </source>
</reference>
<feature type="compositionally biased region" description="Low complexity" evidence="14">
    <location>
        <begin position="516"/>
        <end position="527"/>
    </location>
</feature>
<feature type="region of interest" description="Disordered" evidence="14">
    <location>
        <begin position="68"/>
        <end position="106"/>
    </location>
</feature>
<dbReference type="PANTHER" id="PTHR11208">
    <property type="entry name" value="RNA-BINDING PROTEIN RELATED"/>
    <property type="match status" value="1"/>
</dbReference>
<evidence type="ECO:0000256" key="9">
    <source>
        <dbReference type="ARBA" id="ARBA00023187"/>
    </source>
</evidence>
<evidence type="ECO:0000256" key="7">
    <source>
        <dbReference type="ARBA" id="ARBA00022833"/>
    </source>
</evidence>
<proteinExistence type="inferred from homology"/>
<dbReference type="InterPro" id="IPR036875">
    <property type="entry name" value="Znf_CCHC_sf"/>
</dbReference>
<dbReference type="SMART" id="SM00322">
    <property type="entry name" value="KH"/>
    <property type="match status" value="1"/>
</dbReference>
<dbReference type="GO" id="GO:0045131">
    <property type="term" value="F:pre-mRNA branch point binding"/>
    <property type="evidence" value="ECO:0007669"/>
    <property type="project" value="UniProtKB-UniRule"/>
</dbReference>
<dbReference type="InterPro" id="IPR004087">
    <property type="entry name" value="KH_dom"/>
</dbReference>
<dbReference type="SUPFAM" id="SSF54791">
    <property type="entry name" value="Eukaryotic type KH-domain (KH-domain type I)"/>
    <property type="match status" value="1"/>
</dbReference>
<dbReference type="RefSeq" id="XP_002841976.1">
    <property type="nucleotide sequence ID" value="XM_002841930.1"/>
</dbReference>
<accession>D5GNS0</accession>
<dbReference type="InterPro" id="IPR055256">
    <property type="entry name" value="KH_1_KHDC4/BBP-like"/>
</dbReference>
<dbReference type="Gene3D" id="6.10.140.1790">
    <property type="match status" value="1"/>
</dbReference>
<dbReference type="GO" id="GO:0000398">
    <property type="term" value="P:mRNA splicing, via spliceosome"/>
    <property type="evidence" value="ECO:0007669"/>
    <property type="project" value="UniProtKB-UniRule"/>
</dbReference>
<feature type="compositionally biased region" description="Low complexity" evidence="14">
    <location>
        <begin position="457"/>
        <end position="467"/>
    </location>
</feature>
<keyword evidence="10 13" id="KW-0539">Nucleus</keyword>
<dbReference type="GO" id="GO:0048024">
    <property type="term" value="P:regulation of mRNA splicing, via spliceosome"/>
    <property type="evidence" value="ECO:0007669"/>
    <property type="project" value="TreeGrafter"/>
</dbReference>
<dbReference type="AlphaFoldDB" id="D5GNS0"/>
<dbReference type="Proteomes" id="UP000006911">
    <property type="component" value="Unassembled WGS sequence"/>
</dbReference>
<dbReference type="Pfam" id="PF16275">
    <property type="entry name" value="SF1-HH"/>
    <property type="match status" value="1"/>
</dbReference>
<protein>
    <recommendedName>
        <fullName evidence="3 13">Branchpoint-bridging protein</fullName>
    </recommendedName>
</protein>